<gene>
    <name evidence="1" type="ORF">DICVIV_05132</name>
</gene>
<reference evidence="2" key="2">
    <citation type="journal article" date="2016" name="Sci. Rep.">
        <title>Dictyocaulus viviparus genome, variome and transcriptome elucidate lungworm biology and support future intervention.</title>
        <authorList>
            <person name="McNulty S.N."/>
            <person name="Strube C."/>
            <person name="Rosa B.A."/>
            <person name="Martin J.C."/>
            <person name="Tyagi R."/>
            <person name="Choi Y.J."/>
            <person name="Wang Q."/>
            <person name="Hallsworth Pepin K."/>
            <person name="Zhang X."/>
            <person name="Ozersky P."/>
            <person name="Wilson R.K."/>
            <person name="Sternberg P.W."/>
            <person name="Gasser R.B."/>
            <person name="Mitreva M."/>
        </authorList>
    </citation>
    <scope>NUCLEOTIDE SEQUENCE [LARGE SCALE GENOMIC DNA]</scope>
    <source>
        <strain evidence="2">HannoverDv2000</strain>
    </source>
</reference>
<dbReference type="PANTHER" id="PTHR15933:SF20">
    <property type="entry name" value="F-BOX DOMAIN-CONTAINING PROTEIN"/>
    <property type="match status" value="1"/>
</dbReference>
<sequence length="311" mass="36271">MIIESYGFSRLERVRRRDGLHPSHPVLPLREIRDYNGVLLETTEFSNSENSSDEEIRIKVDPSSQHLHTLGNESAKYEETKRVTKRWEQLDSFHKIYNLQQFTCLKNVRRVEYAEHHVSQHINSLSDLVVRCPNWQRGCTFYTKRLQPKYGILRFLPSSSSISFLPSYSNHCEDISHACSLDTLPTWLMITLLEYLPNSAIRALSQTSRTSMFFLRSLRSAIFTFAQDRAMTSIIWKKCEGCWIEGGIAIDFSVAEKSPEFSWGPAEGLSNHLAHCCYNDKVEYSEVRVPVFYSNLRQITDEFMRQLQYFD</sequence>
<dbReference type="AlphaFoldDB" id="A0A0D8XVU9"/>
<dbReference type="Proteomes" id="UP000053766">
    <property type="component" value="Unassembled WGS sequence"/>
</dbReference>
<evidence type="ECO:0000313" key="2">
    <source>
        <dbReference type="Proteomes" id="UP000053766"/>
    </source>
</evidence>
<protein>
    <recommendedName>
        <fullName evidence="3">F-box domain-containing protein</fullName>
    </recommendedName>
</protein>
<name>A0A0D8XVU9_DICVI</name>
<evidence type="ECO:0008006" key="3">
    <source>
        <dbReference type="Google" id="ProtNLM"/>
    </source>
</evidence>
<accession>A0A0D8XVU9</accession>
<dbReference type="GO" id="GO:0061630">
    <property type="term" value="F:ubiquitin protein ligase activity"/>
    <property type="evidence" value="ECO:0007669"/>
    <property type="project" value="InterPro"/>
</dbReference>
<keyword evidence="2" id="KW-1185">Reference proteome</keyword>
<evidence type="ECO:0000313" key="1">
    <source>
        <dbReference type="EMBL" id="KJH48738.1"/>
    </source>
</evidence>
<dbReference type="PANTHER" id="PTHR15933">
    <property type="entry name" value="PROTEIN CBG16327"/>
    <property type="match status" value="1"/>
</dbReference>
<dbReference type="EMBL" id="KN716257">
    <property type="protein sequence ID" value="KJH48738.1"/>
    <property type="molecule type" value="Genomic_DNA"/>
</dbReference>
<proteinExistence type="predicted"/>
<dbReference type="STRING" id="29172.A0A0D8XVU9"/>
<dbReference type="OrthoDB" id="5918172at2759"/>
<reference evidence="1 2" key="1">
    <citation type="submission" date="2013-11" db="EMBL/GenBank/DDBJ databases">
        <title>Draft genome of the bovine lungworm Dictyocaulus viviparus.</title>
        <authorList>
            <person name="Mitreva M."/>
        </authorList>
    </citation>
    <scope>NUCLEOTIDE SEQUENCE [LARGE SCALE GENOMIC DNA]</scope>
    <source>
        <strain evidence="1 2">HannoverDv2000</strain>
    </source>
</reference>
<organism evidence="1 2">
    <name type="scientific">Dictyocaulus viviparus</name>
    <name type="common">Bovine lungworm</name>
    <dbReference type="NCBI Taxonomy" id="29172"/>
    <lineage>
        <taxon>Eukaryota</taxon>
        <taxon>Metazoa</taxon>
        <taxon>Ecdysozoa</taxon>
        <taxon>Nematoda</taxon>
        <taxon>Chromadorea</taxon>
        <taxon>Rhabditida</taxon>
        <taxon>Rhabditina</taxon>
        <taxon>Rhabditomorpha</taxon>
        <taxon>Strongyloidea</taxon>
        <taxon>Metastrongylidae</taxon>
        <taxon>Dictyocaulus</taxon>
    </lineage>
</organism>
<dbReference type="InterPro" id="IPR031890">
    <property type="entry name" value="Fbxo30/Fbxo40"/>
</dbReference>